<dbReference type="Pfam" id="PF01872">
    <property type="entry name" value="RibD_C"/>
    <property type="match status" value="1"/>
</dbReference>
<feature type="domain" description="Bacterial bifunctional deaminase-reductase C-terminal" evidence="4">
    <location>
        <begin position="47"/>
        <end position="244"/>
    </location>
</feature>
<evidence type="ECO:0000256" key="1">
    <source>
        <dbReference type="ARBA" id="ARBA00005104"/>
    </source>
</evidence>
<dbReference type="InterPro" id="IPR050765">
    <property type="entry name" value="Riboflavin_Biosynth_HTPR"/>
</dbReference>
<dbReference type="SUPFAM" id="SSF53597">
    <property type="entry name" value="Dihydrofolate reductase-like"/>
    <property type="match status" value="1"/>
</dbReference>
<dbReference type="Proteomes" id="UP000606921">
    <property type="component" value="Unassembled WGS sequence"/>
</dbReference>
<keyword evidence="2" id="KW-0521">NADP</keyword>
<keyword evidence="3" id="KW-0560">Oxidoreductase</keyword>
<dbReference type="EMBL" id="CABFWF030000012">
    <property type="protein sequence ID" value="CAD7038981.1"/>
    <property type="molecule type" value="Genomic_DNA"/>
</dbReference>
<evidence type="ECO:0000256" key="2">
    <source>
        <dbReference type="ARBA" id="ARBA00022857"/>
    </source>
</evidence>
<reference evidence="5 6" key="1">
    <citation type="submission" date="2020-11" db="EMBL/GenBank/DDBJ databases">
        <authorList>
            <person name="Lassalle F."/>
        </authorList>
    </citation>
    <scope>NUCLEOTIDE SEQUENCE [LARGE SCALE GENOMIC DNA]</scope>
    <source>
        <strain evidence="5 6">JC140</strain>
    </source>
</reference>
<proteinExistence type="predicted"/>
<protein>
    <submittedName>
        <fullName evidence="5">Riboflavin deaminase</fullName>
    </submittedName>
</protein>
<dbReference type="RefSeq" id="WP_142519569.1">
    <property type="nucleotide sequence ID" value="NZ_CABFWF030000012.1"/>
</dbReference>
<evidence type="ECO:0000313" key="6">
    <source>
        <dbReference type="Proteomes" id="UP000606921"/>
    </source>
</evidence>
<keyword evidence="6" id="KW-1185">Reference proteome</keyword>
<comment type="caution">
    <text evidence="5">The sequence shown here is derived from an EMBL/GenBank/DDBJ whole genome shotgun (WGS) entry which is preliminary data.</text>
</comment>
<dbReference type="PANTHER" id="PTHR38011">
    <property type="entry name" value="DIHYDROFOLATE REDUCTASE FAMILY PROTEIN (AFU_ORTHOLOGUE AFUA_8G06820)"/>
    <property type="match status" value="1"/>
</dbReference>
<sequence length="272" mass="29096">MYAARMTEEIWQRLLALRRDPSATSQSPDNAEAAWRLYAPIALRDRPLVLAQVGQSLDGRVATPTGDAQDVSGCDGIAHLHRCRALVDAVVVGVGTVVADDPSLSVRAVPGPNPVRVVIDCNGRIPPNAKMLRDGGAPVLIVQADDAPEPPPESEVVRLPRRGGGLHPRDILDELAARGLTGILVEGGAKTIARFIDADLVDRLHVSIAPIIIGSGPMGTTLAPVDRLSEARRPKVNVYDIGTDFVFDCDFRSVRRRVSSAESENILMSDTA</sequence>
<name>A0ABM8PN56_9HYPH</name>
<organism evidence="5 6">
    <name type="scientific">Pseudorhizobium endolithicum</name>
    <dbReference type="NCBI Taxonomy" id="1191678"/>
    <lineage>
        <taxon>Bacteria</taxon>
        <taxon>Pseudomonadati</taxon>
        <taxon>Pseudomonadota</taxon>
        <taxon>Alphaproteobacteria</taxon>
        <taxon>Hyphomicrobiales</taxon>
        <taxon>Rhizobiaceae</taxon>
        <taxon>Rhizobium/Agrobacterium group</taxon>
        <taxon>Pseudorhizobium</taxon>
    </lineage>
</organism>
<dbReference type="PANTHER" id="PTHR38011:SF7">
    <property type="entry name" value="2,5-DIAMINO-6-RIBOSYLAMINO-4(3H)-PYRIMIDINONE 5'-PHOSPHATE REDUCTASE"/>
    <property type="match status" value="1"/>
</dbReference>
<comment type="pathway">
    <text evidence="1">Cofactor biosynthesis; riboflavin biosynthesis.</text>
</comment>
<dbReference type="Gene3D" id="3.40.430.10">
    <property type="entry name" value="Dihydrofolate Reductase, subunit A"/>
    <property type="match status" value="1"/>
</dbReference>
<evidence type="ECO:0000256" key="3">
    <source>
        <dbReference type="ARBA" id="ARBA00023002"/>
    </source>
</evidence>
<dbReference type="InterPro" id="IPR024072">
    <property type="entry name" value="DHFR-like_dom_sf"/>
</dbReference>
<accession>A0ABM8PN56</accession>
<gene>
    <name evidence="5" type="ORF">REJC140_00692</name>
</gene>
<evidence type="ECO:0000313" key="5">
    <source>
        <dbReference type="EMBL" id="CAD7038981.1"/>
    </source>
</evidence>
<evidence type="ECO:0000259" key="4">
    <source>
        <dbReference type="Pfam" id="PF01872"/>
    </source>
</evidence>
<dbReference type="InterPro" id="IPR002734">
    <property type="entry name" value="RibDG_C"/>
</dbReference>